<evidence type="ECO:0000256" key="1">
    <source>
        <dbReference type="SAM" id="Phobius"/>
    </source>
</evidence>
<keyword evidence="3" id="KW-1185">Reference proteome</keyword>
<proteinExistence type="predicted"/>
<dbReference type="OrthoDB" id="2085488at2"/>
<sequence length="116" mass="13041">MENLFLLKIIKALVIAGILGVIYGIVGLVVLYLSDDKGILENQSKYSTSVGNALLIMHTFFEPGKKPQTEQVIWLKRRRTPVERGVLGLDELNYDKIRIGGYSSLKGKRFFRKSGV</sequence>
<evidence type="ECO:0000313" key="2">
    <source>
        <dbReference type="EMBL" id="GAE89825.1"/>
    </source>
</evidence>
<protein>
    <submittedName>
        <fullName evidence="2">Uncharacterized protein</fullName>
    </submittedName>
</protein>
<evidence type="ECO:0000313" key="3">
    <source>
        <dbReference type="Proteomes" id="UP000019109"/>
    </source>
</evidence>
<keyword evidence="1" id="KW-0812">Transmembrane</keyword>
<name>W4V8V7_9FIRM</name>
<reference evidence="2" key="1">
    <citation type="journal article" date="2014" name="Genome Announc.">
        <title>Draft Genome Sequence of Clostridium straminisolvens Strain JCM 21531T, Isolated from a Cellulose-Degrading Bacterial Community.</title>
        <authorList>
            <person name="Yuki M."/>
            <person name="Oshima K."/>
            <person name="Suda W."/>
            <person name="Sakamoto M."/>
            <person name="Kitamura K."/>
            <person name="Iida T."/>
            <person name="Hattori M."/>
            <person name="Ohkuma M."/>
        </authorList>
    </citation>
    <scope>NUCLEOTIDE SEQUENCE [LARGE SCALE GENOMIC DNA]</scope>
    <source>
        <strain evidence="2">JCM 21531</strain>
    </source>
</reference>
<dbReference type="EMBL" id="BAVR01000047">
    <property type="protein sequence ID" value="GAE89825.1"/>
    <property type="molecule type" value="Genomic_DNA"/>
</dbReference>
<feature type="transmembrane region" description="Helical" evidence="1">
    <location>
        <begin position="12"/>
        <end position="33"/>
    </location>
</feature>
<keyword evidence="1" id="KW-0472">Membrane</keyword>
<comment type="caution">
    <text evidence="2">The sequence shown here is derived from an EMBL/GenBank/DDBJ whole genome shotgun (WGS) entry which is preliminary data.</text>
</comment>
<dbReference type="AlphaFoldDB" id="W4V8V7"/>
<dbReference type="RefSeq" id="WP_038290337.1">
    <property type="nucleotide sequence ID" value="NZ_BAVR01000047.1"/>
</dbReference>
<keyword evidence="1" id="KW-1133">Transmembrane helix</keyword>
<dbReference type="Proteomes" id="UP000019109">
    <property type="component" value="Unassembled WGS sequence"/>
</dbReference>
<organism evidence="2 3">
    <name type="scientific">Acetivibrio straminisolvens JCM 21531</name>
    <dbReference type="NCBI Taxonomy" id="1294263"/>
    <lineage>
        <taxon>Bacteria</taxon>
        <taxon>Bacillati</taxon>
        <taxon>Bacillota</taxon>
        <taxon>Clostridia</taxon>
        <taxon>Eubacteriales</taxon>
        <taxon>Oscillospiraceae</taxon>
        <taxon>Acetivibrio</taxon>
    </lineage>
</organism>
<gene>
    <name evidence="2" type="ORF">JCM21531_3390</name>
</gene>
<accession>W4V8V7</accession>